<reference evidence="1 2" key="1">
    <citation type="journal article" date="1992" name="Int. J. Syst. Bacteriol.">
        <title>Sphingobacterium antarcticus sp. nov. a Psychrotrophic Bacterium from the Soils of Schirmacher Oasis, Antarctica.</title>
        <authorList>
            <person name="Shivaji S."/>
            <person name="Ray M.K."/>
            <person name="Rao N.S."/>
            <person name="Saiserr L."/>
            <person name="Jagannadham M.V."/>
            <person name="Kumar G.S."/>
            <person name="Reddy G."/>
            <person name="Bhargava P.M."/>
        </authorList>
    </citation>
    <scope>NUCLEOTIDE SEQUENCE [LARGE SCALE GENOMIC DNA]</scope>
    <source>
        <strain evidence="1 2">4BY</strain>
    </source>
</reference>
<evidence type="ECO:0000313" key="1">
    <source>
        <dbReference type="EMBL" id="KEQ29575.1"/>
    </source>
</evidence>
<accession>A0A081PFV2</accession>
<gene>
    <name evidence="1" type="ORF">N180_17965</name>
</gene>
<sequence>MVTTAATAVSSSFFRSAGVLFALALLAVTGDEGVALAITRANIMAANSPGTCRNFGYSLI</sequence>
<dbReference type="Proteomes" id="UP000028007">
    <property type="component" value="Unassembled WGS sequence"/>
</dbReference>
<organism evidence="1 2">
    <name type="scientific">Pedobacter antarcticus 4BY</name>
    <dbReference type="NCBI Taxonomy" id="1358423"/>
    <lineage>
        <taxon>Bacteria</taxon>
        <taxon>Pseudomonadati</taxon>
        <taxon>Bacteroidota</taxon>
        <taxon>Sphingobacteriia</taxon>
        <taxon>Sphingobacteriales</taxon>
        <taxon>Sphingobacteriaceae</taxon>
        <taxon>Pedobacter</taxon>
    </lineage>
</organism>
<dbReference type="EMBL" id="JNFF01000070">
    <property type="protein sequence ID" value="KEQ29575.1"/>
    <property type="molecule type" value="Genomic_DNA"/>
</dbReference>
<dbReference type="RefSeq" id="WP_037441733.1">
    <property type="nucleotide sequence ID" value="NZ_JNFF01000070.1"/>
</dbReference>
<evidence type="ECO:0000313" key="2">
    <source>
        <dbReference type="Proteomes" id="UP000028007"/>
    </source>
</evidence>
<comment type="caution">
    <text evidence="1">The sequence shown here is derived from an EMBL/GenBank/DDBJ whole genome shotgun (WGS) entry which is preliminary data.</text>
</comment>
<protein>
    <submittedName>
        <fullName evidence="1">Uncharacterized protein</fullName>
    </submittedName>
</protein>
<dbReference type="AlphaFoldDB" id="A0A081PFV2"/>
<name>A0A081PFV2_9SPHI</name>
<keyword evidence="2" id="KW-1185">Reference proteome</keyword>
<proteinExistence type="predicted"/>